<protein>
    <submittedName>
        <fullName evidence="1">Uncharacterized protein</fullName>
    </submittedName>
</protein>
<name>A0A841KXK4_9FIRM</name>
<accession>A0A841KXK4</accession>
<reference evidence="1 2" key="1">
    <citation type="submission" date="2020-08" db="EMBL/GenBank/DDBJ databases">
        <title>Genomic Encyclopedia of Type Strains, Phase IV (KMG-IV): sequencing the most valuable type-strain genomes for metagenomic binning, comparative biology and taxonomic classification.</title>
        <authorList>
            <person name="Goeker M."/>
        </authorList>
    </citation>
    <scope>NUCLEOTIDE SEQUENCE [LARGE SCALE GENOMIC DNA]</scope>
    <source>
        <strain evidence="1 2">DSM 103526</strain>
    </source>
</reference>
<proteinExistence type="predicted"/>
<evidence type="ECO:0000313" key="2">
    <source>
        <dbReference type="Proteomes" id="UP000579281"/>
    </source>
</evidence>
<comment type="caution">
    <text evidence="1">The sequence shown here is derived from an EMBL/GenBank/DDBJ whole genome shotgun (WGS) entry which is preliminary data.</text>
</comment>
<gene>
    <name evidence="1" type="ORF">HNQ80_002834</name>
</gene>
<dbReference type="Proteomes" id="UP000579281">
    <property type="component" value="Unassembled WGS sequence"/>
</dbReference>
<dbReference type="RefSeq" id="WP_184311257.1">
    <property type="nucleotide sequence ID" value="NZ_JACHEN010000017.1"/>
</dbReference>
<organism evidence="1 2">
    <name type="scientific">Anaerosolibacter carboniphilus</name>
    <dbReference type="NCBI Taxonomy" id="1417629"/>
    <lineage>
        <taxon>Bacteria</taxon>
        <taxon>Bacillati</taxon>
        <taxon>Bacillota</taxon>
        <taxon>Clostridia</taxon>
        <taxon>Peptostreptococcales</taxon>
        <taxon>Thermotaleaceae</taxon>
        <taxon>Anaerosolibacter</taxon>
    </lineage>
</organism>
<sequence>MKQIRASIINGTVSINSREIEEIVSNSNYFEEVRDISDHVYDDDVFAYEVKLDQSILETEIEHDLEEEGYMSDDEEEYTSALLEQAEYFIDAAVDEVKDRIEERYHLENIGSAYDIYQGTRGTDHIHFVMTLSFGATHHGQLYQLTNAIIDKNYTRNTEGWQ</sequence>
<keyword evidence="2" id="KW-1185">Reference proteome</keyword>
<evidence type="ECO:0000313" key="1">
    <source>
        <dbReference type="EMBL" id="MBB6216730.1"/>
    </source>
</evidence>
<dbReference type="EMBL" id="JACHEN010000017">
    <property type="protein sequence ID" value="MBB6216730.1"/>
    <property type="molecule type" value="Genomic_DNA"/>
</dbReference>
<dbReference type="AlphaFoldDB" id="A0A841KXK4"/>